<dbReference type="CDD" id="cd01421">
    <property type="entry name" value="IMPCH"/>
    <property type="match status" value="1"/>
</dbReference>
<comment type="pathway">
    <text evidence="1 10">Purine metabolism; IMP biosynthesis via de novo pathway; IMP from 5-formamido-1-(5-phospho-D-ribosyl)imidazole-4-carboxamide: step 1/1.</text>
</comment>
<comment type="similarity">
    <text evidence="3 10">Belongs to the PurH family.</text>
</comment>
<gene>
    <name evidence="10" type="primary">purH</name>
    <name evidence="12" type="ORF">HMPREF3200_00517</name>
</gene>
<keyword evidence="13" id="KW-1185">Reference proteome</keyword>
<reference evidence="13" key="1">
    <citation type="submission" date="2016-01" db="EMBL/GenBank/DDBJ databases">
        <authorList>
            <person name="Mitreva M."/>
            <person name="Pepin K.H."/>
            <person name="Mihindukulasuriya K.A."/>
            <person name="Fulton R."/>
            <person name="Fronick C."/>
            <person name="O'Laughlin M."/>
            <person name="Miner T."/>
            <person name="Herter B."/>
            <person name="Rosa B.A."/>
            <person name="Cordes M."/>
            <person name="Tomlinson C."/>
            <person name="Wollam A."/>
            <person name="Palsikar V.B."/>
            <person name="Mardis E.R."/>
            <person name="Wilson R.K."/>
        </authorList>
    </citation>
    <scope>NUCLEOTIDE SEQUENCE [LARGE SCALE GENOMIC DNA]</scope>
    <source>
        <strain evidence="13">MJR8151</strain>
    </source>
</reference>
<dbReference type="InterPro" id="IPR011607">
    <property type="entry name" value="MGS-like_dom"/>
</dbReference>
<evidence type="ECO:0000256" key="2">
    <source>
        <dbReference type="ARBA" id="ARBA00004954"/>
    </source>
</evidence>
<dbReference type="SUPFAM" id="SSF53927">
    <property type="entry name" value="Cytidine deaminase-like"/>
    <property type="match status" value="1"/>
</dbReference>
<dbReference type="AlphaFoldDB" id="A0A133KH00"/>
<dbReference type="UniPathway" id="UPA00074">
    <property type="reaction ID" value="UER00133"/>
</dbReference>
<dbReference type="InterPro" id="IPR024051">
    <property type="entry name" value="AICAR_Tfase_dup_dom_sf"/>
</dbReference>
<dbReference type="GO" id="GO:0004643">
    <property type="term" value="F:phosphoribosylaminoimidazolecarboxamide formyltransferase activity"/>
    <property type="evidence" value="ECO:0007669"/>
    <property type="project" value="UniProtKB-UniRule"/>
</dbReference>
<dbReference type="NCBIfam" id="TIGR00355">
    <property type="entry name" value="purH"/>
    <property type="match status" value="1"/>
</dbReference>
<dbReference type="InterPro" id="IPR036914">
    <property type="entry name" value="MGS-like_dom_sf"/>
</dbReference>
<dbReference type="EC" id="2.1.2.3" evidence="10"/>
<dbReference type="PATRIC" id="fig|33036.3.peg.515"/>
<keyword evidence="6 10" id="KW-0378">Hydrolase</keyword>
<dbReference type="Gene3D" id="3.40.50.1380">
    <property type="entry name" value="Methylglyoxal synthase-like domain"/>
    <property type="match status" value="1"/>
</dbReference>
<dbReference type="SMART" id="SM00798">
    <property type="entry name" value="AICARFT_IMPCHas"/>
    <property type="match status" value="1"/>
</dbReference>
<protein>
    <recommendedName>
        <fullName evidence="10">Bifunctional purine biosynthesis protein PurH</fullName>
    </recommendedName>
    <domain>
        <recommendedName>
            <fullName evidence="10">Phosphoribosylaminoimidazolecarboxamide formyltransferase</fullName>
            <ecNumber evidence="10">2.1.2.3</ecNumber>
        </recommendedName>
        <alternativeName>
            <fullName evidence="10">AICAR transformylase</fullName>
        </alternativeName>
    </domain>
    <domain>
        <recommendedName>
            <fullName evidence="10">IMP cyclohydrolase</fullName>
            <ecNumber evidence="10">3.5.4.10</ecNumber>
        </recommendedName>
        <alternativeName>
            <fullName evidence="10">ATIC</fullName>
        </alternativeName>
        <alternativeName>
            <fullName evidence="10">IMP synthase</fullName>
        </alternativeName>
        <alternativeName>
            <fullName evidence="10">Inosinicase</fullName>
        </alternativeName>
    </domain>
</protein>
<accession>A0A133KH00</accession>
<evidence type="ECO:0000313" key="12">
    <source>
        <dbReference type="EMBL" id="KWZ78822.1"/>
    </source>
</evidence>
<dbReference type="Pfam" id="PF01808">
    <property type="entry name" value="AICARFT_IMPCHas"/>
    <property type="match status" value="1"/>
</dbReference>
<comment type="caution">
    <text evidence="12">The sequence shown here is derived from an EMBL/GenBank/DDBJ whole genome shotgun (WGS) entry which is preliminary data.</text>
</comment>
<evidence type="ECO:0000256" key="5">
    <source>
        <dbReference type="ARBA" id="ARBA00022755"/>
    </source>
</evidence>
<dbReference type="SMART" id="SM00851">
    <property type="entry name" value="MGS"/>
    <property type="match status" value="1"/>
</dbReference>
<dbReference type="FunFam" id="3.40.50.1380:FF:000001">
    <property type="entry name" value="Bifunctional purine biosynthesis protein PurH"/>
    <property type="match status" value="1"/>
</dbReference>
<comment type="catalytic activity">
    <reaction evidence="9 10">
        <text>IMP + H2O = 5-formamido-1-(5-phospho-D-ribosyl)imidazole-4-carboxamide</text>
        <dbReference type="Rhea" id="RHEA:18445"/>
        <dbReference type="ChEBI" id="CHEBI:15377"/>
        <dbReference type="ChEBI" id="CHEBI:58053"/>
        <dbReference type="ChEBI" id="CHEBI:58467"/>
        <dbReference type="EC" id="3.5.4.10"/>
    </reaction>
</comment>
<comment type="domain">
    <text evidence="10">The IMP cyclohydrolase activity resides in the N-terminal region.</text>
</comment>
<sequence>MKVRALLSVTDKTKIEKLAKDLCDLGVELISTGGTYQTIKEADLDVIEIEKLTNFPEILEGRVKTLSPYVHGGILYKRDNNSHLATVKELNIKPIDIVVVNLYDFQKALDGGNPEEIIENIDIGGPSMLRSAAKNHKDVLVVTDPRDYEELIERLKNDDIDLAYRQRLAMKAFNLTAFYDSLIGRYFSKLTGKESKYKTFGFKKESDLRYGENPGQRAGLYNDPFVKGLMENIEVIHGKEMSYNNYNDLNPAIELCQELGENAVVCLKHQSPCGVAVGSCVYDSYMKAFECDSQSIFGGIVAVNGIVDKKASEKMHEIFLEIIAARDFTDEALEVLRKKKNLRLVKVNFDNESVREELRYLNGKVLIQDKDFGKDEINLVTNKKPSEEEIKDLLFAQKVVKYVKSNAIVVARGMKTLGCGAGQQSRVWALELIKDHFKDRDFKGAVLGSDAFFPFSDTVELAHEMGIESIIQPGGSIRDQDSIDKCNEYDMSMVFSKSRHFKH</sequence>
<evidence type="ECO:0000259" key="11">
    <source>
        <dbReference type="PROSITE" id="PS51855"/>
    </source>
</evidence>
<feature type="domain" description="MGS-like" evidence="11">
    <location>
        <begin position="1"/>
        <end position="143"/>
    </location>
</feature>
<dbReference type="GO" id="GO:0005829">
    <property type="term" value="C:cytosol"/>
    <property type="evidence" value="ECO:0007669"/>
    <property type="project" value="TreeGrafter"/>
</dbReference>
<dbReference type="HAMAP" id="MF_00139">
    <property type="entry name" value="PurH"/>
    <property type="match status" value="1"/>
</dbReference>
<evidence type="ECO:0000256" key="8">
    <source>
        <dbReference type="ARBA" id="ARBA00050488"/>
    </source>
</evidence>
<proteinExistence type="inferred from homology"/>
<evidence type="ECO:0000256" key="1">
    <source>
        <dbReference type="ARBA" id="ARBA00004844"/>
    </source>
</evidence>
<dbReference type="EMBL" id="LRPM01000014">
    <property type="protein sequence ID" value="KWZ78822.1"/>
    <property type="molecule type" value="Genomic_DNA"/>
</dbReference>
<dbReference type="Proteomes" id="UP000070383">
    <property type="component" value="Unassembled WGS sequence"/>
</dbReference>
<dbReference type="GO" id="GO:0003937">
    <property type="term" value="F:IMP cyclohydrolase activity"/>
    <property type="evidence" value="ECO:0007669"/>
    <property type="project" value="UniProtKB-UniRule"/>
</dbReference>
<evidence type="ECO:0000256" key="3">
    <source>
        <dbReference type="ARBA" id="ARBA00007667"/>
    </source>
</evidence>
<dbReference type="PANTHER" id="PTHR11692">
    <property type="entry name" value="BIFUNCTIONAL PURINE BIOSYNTHESIS PROTEIN PURH"/>
    <property type="match status" value="1"/>
</dbReference>
<name>A0A133KH00_9FIRM</name>
<dbReference type="FunFam" id="3.40.140.20:FF:000001">
    <property type="entry name" value="Bifunctional purine biosynthesis protein PurH"/>
    <property type="match status" value="1"/>
</dbReference>
<dbReference type="Pfam" id="PF02142">
    <property type="entry name" value="MGS"/>
    <property type="match status" value="1"/>
</dbReference>
<evidence type="ECO:0000313" key="13">
    <source>
        <dbReference type="Proteomes" id="UP000070383"/>
    </source>
</evidence>
<keyword evidence="4 10" id="KW-0808">Transferase</keyword>
<evidence type="ECO:0000256" key="6">
    <source>
        <dbReference type="ARBA" id="ARBA00022801"/>
    </source>
</evidence>
<evidence type="ECO:0000256" key="10">
    <source>
        <dbReference type="HAMAP-Rule" id="MF_00139"/>
    </source>
</evidence>
<keyword evidence="7 10" id="KW-0511">Multifunctional enzyme</keyword>
<dbReference type="GO" id="GO:0006189">
    <property type="term" value="P:'de novo' IMP biosynthetic process"/>
    <property type="evidence" value="ECO:0007669"/>
    <property type="project" value="UniProtKB-UniRule"/>
</dbReference>
<comment type="catalytic activity">
    <reaction evidence="8 10">
        <text>(6R)-10-formyltetrahydrofolate + 5-amino-1-(5-phospho-beta-D-ribosyl)imidazole-4-carboxamide = 5-formamido-1-(5-phospho-D-ribosyl)imidazole-4-carboxamide + (6S)-5,6,7,8-tetrahydrofolate</text>
        <dbReference type="Rhea" id="RHEA:22192"/>
        <dbReference type="ChEBI" id="CHEBI:57453"/>
        <dbReference type="ChEBI" id="CHEBI:58467"/>
        <dbReference type="ChEBI" id="CHEBI:58475"/>
        <dbReference type="ChEBI" id="CHEBI:195366"/>
        <dbReference type="EC" id="2.1.2.3"/>
    </reaction>
</comment>
<dbReference type="PIRSF" id="PIRSF000414">
    <property type="entry name" value="AICARFT_IMPCHas"/>
    <property type="match status" value="1"/>
</dbReference>
<comment type="pathway">
    <text evidence="2 10">Purine metabolism; IMP biosynthesis via de novo pathway; 5-formamido-1-(5-phospho-D-ribosyl)imidazole-4-carboxamide from 5-amino-1-(5-phospho-D-ribosyl)imidazole-4-carboxamide (10-formyl THF route): step 1/1.</text>
</comment>
<dbReference type="STRING" id="33036.HMPREF3200_00517"/>
<organism evidence="12 13">
    <name type="scientific">Anaerococcus tetradius</name>
    <dbReference type="NCBI Taxonomy" id="33036"/>
    <lineage>
        <taxon>Bacteria</taxon>
        <taxon>Bacillati</taxon>
        <taxon>Bacillota</taxon>
        <taxon>Tissierellia</taxon>
        <taxon>Tissierellales</taxon>
        <taxon>Peptoniphilaceae</taxon>
        <taxon>Anaerococcus</taxon>
    </lineage>
</organism>
<dbReference type="Gene3D" id="3.40.140.20">
    <property type="match status" value="2"/>
</dbReference>
<evidence type="ECO:0000256" key="4">
    <source>
        <dbReference type="ARBA" id="ARBA00022679"/>
    </source>
</evidence>
<dbReference type="SUPFAM" id="SSF52335">
    <property type="entry name" value="Methylglyoxal synthase-like"/>
    <property type="match status" value="1"/>
</dbReference>
<dbReference type="InterPro" id="IPR016193">
    <property type="entry name" value="Cytidine_deaminase-like"/>
</dbReference>
<keyword evidence="5 10" id="KW-0658">Purine biosynthesis</keyword>
<dbReference type="InterPro" id="IPR002695">
    <property type="entry name" value="PurH-like"/>
</dbReference>
<dbReference type="NCBIfam" id="NF002049">
    <property type="entry name" value="PRK00881.1"/>
    <property type="match status" value="1"/>
</dbReference>
<evidence type="ECO:0000256" key="7">
    <source>
        <dbReference type="ARBA" id="ARBA00023268"/>
    </source>
</evidence>
<dbReference type="EC" id="3.5.4.10" evidence="10"/>
<evidence type="ECO:0000256" key="9">
    <source>
        <dbReference type="ARBA" id="ARBA00050687"/>
    </source>
</evidence>
<dbReference type="PANTHER" id="PTHR11692:SF0">
    <property type="entry name" value="BIFUNCTIONAL PURINE BIOSYNTHESIS PROTEIN ATIC"/>
    <property type="match status" value="1"/>
</dbReference>
<dbReference type="PROSITE" id="PS51855">
    <property type="entry name" value="MGS"/>
    <property type="match status" value="1"/>
</dbReference>